<gene>
    <name evidence="1" type="ORF">BDU57DRAFT_515588</name>
</gene>
<dbReference type="EMBL" id="ML979135">
    <property type="protein sequence ID" value="KAF1915831.1"/>
    <property type="molecule type" value="Genomic_DNA"/>
</dbReference>
<dbReference type="OrthoDB" id="3911301at2759"/>
<evidence type="ECO:0000313" key="1">
    <source>
        <dbReference type="EMBL" id="KAF1915831.1"/>
    </source>
</evidence>
<evidence type="ECO:0000313" key="2">
    <source>
        <dbReference type="Proteomes" id="UP000800096"/>
    </source>
</evidence>
<keyword evidence="2" id="KW-1185">Reference proteome</keyword>
<protein>
    <submittedName>
        <fullName evidence="1">Uncharacterized protein</fullName>
    </submittedName>
</protein>
<organism evidence="1 2">
    <name type="scientific">Ampelomyces quisqualis</name>
    <name type="common">Powdery mildew agent</name>
    <dbReference type="NCBI Taxonomy" id="50730"/>
    <lineage>
        <taxon>Eukaryota</taxon>
        <taxon>Fungi</taxon>
        <taxon>Dikarya</taxon>
        <taxon>Ascomycota</taxon>
        <taxon>Pezizomycotina</taxon>
        <taxon>Dothideomycetes</taxon>
        <taxon>Pleosporomycetidae</taxon>
        <taxon>Pleosporales</taxon>
        <taxon>Pleosporineae</taxon>
        <taxon>Phaeosphaeriaceae</taxon>
        <taxon>Ampelomyces</taxon>
    </lineage>
</organism>
<name>A0A6A5QJD2_AMPQU</name>
<dbReference type="AlphaFoldDB" id="A0A6A5QJD2"/>
<reference evidence="1" key="1">
    <citation type="journal article" date="2020" name="Stud. Mycol.">
        <title>101 Dothideomycetes genomes: a test case for predicting lifestyles and emergence of pathogens.</title>
        <authorList>
            <person name="Haridas S."/>
            <person name="Albert R."/>
            <person name="Binder M."/>
            <person name="Bloem J."/>
            <person name="Labutti K."/>
            <person name="Salamov A."/>
            <person name="Andreopoulos B."/>
            <person name="Baker S."/>
            <person name="Barry K."/>
            <person name="Bills G."/>
            <person name="Bluhm B."/>
            <person name="Cannon C."/>
            <person name="Castanera R."/>
            <person name="Culley D."/>
            <person name="Daum C."/>
            <person name="Ezra D."/>
            <person name="Gonzalez J."/>
            <person name="Henrissat B."/>
            <person name="Kuo A."/>
            <person name="Liang C."/>
            <person name="Lipzen A."/>
            <person name="Lutzoni F."/>
            <person name="Magnuson J."/>
            <person name="Mondo S."/>
            <person name="Nolan M."/>
            <person name="Ohm R."/>
            <person name="Pangilinan J."/>
            <person name="Park H.-J."/>
            <person name="Ramirez L."/>
            <person name="Alfaro M."/>
            <person name="Sun H."/>
            <person name="Tritt A."/>
            <person name="Yoshinaga Y."/>
            <person name="Zwiers L.-H."/>
            <person name="Turgeon B."/>
            <person name="Goodwin S."/>
            <person name="Spatafora J."/>
            <person name="Crous P."/>
            <person name="Grigoriev I."/>
        </authorList>
    </citation>
    <scope>NUCLEOTIDE SEQUENCE</scope>
    <source>
        <strain evidence="1">HMLAC05119</strain>
    </source>
</reference>
<dbReference type="Proteomes" id="UP000800096">
    <property type="component" value="Unassembled WGS sequence"/>
</dbReference>
<accession>A0A6A5QJD2</accession>
<proteinExistence type="predicted"/>
<sequence length="72" mass="7505">MFSCANYERGCRGRCNASNGRCDSCVVLNLQSTRSNSASSVSSVNRRPAAAYSALTSSFASLSSAKSSSQKA</sequence>